<dbReference type="PANTHER" id="PTHR43401:SF2">
    <property type="entry name" value="L-THREONINE 3-DEHYDROGENASE"/>
    <property type="match status" value="1"/>
</dbReference>
<dbReference type="PROSITE" id="PS00059">
    <property type="entry name" value="ADH_ZINC"/>
    <property type="match status" value="1"/>
</dbReference>
<dbReference type="InterPro" id="IPR011032">
    <property type="entry name" value="GroES-like_sf"/>
</dbReference>
<name>A0A383CE94_9ZZZZ</name>
<dbReference type="Gene3D" id="3.40.50.720">
    <property type="entry name" value="NAD(P)-binding Rossmann-like Domain"/>
    <property type="match status" value="1"/>
</dbReference>
<feature type="non-terminal residue" evidence="5">
    <location>
        <position position="190"/>
    </location>
</feature>
<evidence type="ECO:0000256" key="1">
    <source>
        <dbReference type="ARBA" id="ARBA00022723"/>
    </source>
</evidence>
<dbReference type="SUPFAM" id="SSF50129">
    <property type="entry name" value="GroES-like"/>
    <property type="match status" value="1"/>
</dbReference>
<protein>
    <recommendedName>
        <fullName evidence="4">Alcohol dehydrogenase-like N-terminal domain-containing protein</fullName>
    </recommendedName>
</protein>
<evidence type="ECO:0000259" key="4">
    <source>
        <dbReference type="Pfam" id="PF08240"/>
    </source>
</evidence>
<keyword evidence="2" id="KW-0862">Zinc</keyword>
<feature type="domain" description="Alcohol dehydrogenase-like N-terminal" evidence="4">
    <location>
        <begin position="33"/>
        <end position="140"/>
    </location>
</feature>
<dbReference type="EMBL" id="UINC01208261">
    <property type="protein sequence ID" value="SVE30716.1"/>
    <property type="molecule type" value="Genomic_DNA"/>
</dbReference>
<gene>
    <name evidence="5" type="ORF">METZ01_LOCUS483570</name>
</gene>
<accession>A0A383CE94</accession>
<evidence type="ECO:0000256" key="3">
    <source>
        <dbReference type="ARBA" id="ARBA00023002"/>
    </source>
</evidence>
<dbReference type="PANTHER" id="PTHR43401">
    <property type="entry name" value="L-THREONINE 3-DEHYDROGENASE"/>
    <property type="match status" value="1"/>
</dbReference>
<dbReference type="Pfam" id="PF08240">
    <property type="entry name" value="ADH_N"/>
    <property type="match status" value="1"/>
</dbReference>
<keyword evidence="3" id="KW-0560">Oxidoreductase</keyword>
<evidence type="ECO:0000256" key="2">
    <source>
        <dbReference type="ARBA" id="ARBA00022833"/>
    </source>
</evidence>
<dbReference type="InterPro" id="IPR050129">
    <property type="entry name" value="Zn_alcohol_dh"/>
</dbReference>
<sequence>MNNHIVSDQMLAAVYYGPRDIRLEQRNVPEIGADEGLLRVVSTGICGTDIRIFKGEHAKYPPGTNRVPGHELVGVIVSIGENVKGVTVGQRVFLAPNMGCGQCNQCISGNNNLCADYDAPGITYDGSFAEYMRIPSQAILQGNLIEIDKDLDPAVAALIEPFACVLRGQDVLDIQPGENILIVGAGPIGV</sequence>
<dbReference type="GO" id="GO:0016491">
    <property type="term" value="F:oxidoreductase activity"/>
    <property type="evidence" value="ECO:0007669"/>
    <property type="project" value="UniProtKB-KW"/>
</dbReference>
<dbReference type="InterPro" id="IPR013154">
    <property type="entry name" value="ADH-like_N"/>
</dbReference>
<reference evidence="5" key="1">
    <citation type="submission" date="2018-05" db="EMBL/GenBank/DDBJ databases">
        <authorList>
            <person name="Lanie J.A."/>
            <person name="Ng W.-L."/>
            <person name="Kazmierczak K.M."/>
            <person name="Andrzejewski T.M."/>
            <person name="Davidsen T.M."/>
            <person name="Wayne K.J."/>
            <person name="Tettelin H."/>
            <person name="Glass J.I."/>
            <person name="Rusch D."/>
            <person name="Podicherti R."/>
            <person name="Tsui H.-C.T."/>
            <person name="Winkler M.E."/>
        </authorList>
    </citation>
    <scope>NUCLEOTIDE SEQUENCE</scope>
</reference>
<dbReference type="InterPro" id="IPR002328">
    <property type="entry name" value="ADH_Zn_CS"/>
</dbReference>
<dbReference type="GO" id="GO:0008270">
    <property type="term" value="F:zinc ion binding"/>
    <property type="evidence" value="ECO:0007669"/>
    <property type="project" value="InterPro"/>
</dbReference>
<keyword evidence="1" id="KW-0479">Metal-binding</keyword>
<dbReference type="AlphaFoldDB" id="A0A383CE94"/>
<evidence type="ECO:0000313" key="5">
    <source>
        <dbReference type="EMBL" id="SVE30716.1"/>
    </source>
</evidence>
<organism evidence="5">
    <name type="scientific">marine metagenome</name>
    <dbReference type="NCBI Taxonomy" id="408172"/>
    <lineage>
        <taxon>unclassified sequences</taxon>
        <taxon>metagenomes</taxon>
        <taxon>ecological metagenomes</taxon>
    </lineage>
</organism>
<dbReference type="Gene3D" id="3.90.180.10">
    <property type="entry name" value="Medium-chain alcohol dehydrogenases, catalytic domain"/>
    <property type="match status" value="1"/>
</dbReference>
<proteinExistence type="predicted"/>